<dbReference type="Gene3D" id="1.10.10.10">
    <property type="entry name" value="Winged helix-like DNA-binding domain superfamily/Winged helix DNA-binding domain"/>
    <property type="match status" value="1"/>
</dbReference>
<accession>A0A533IAJ1</accession>
<feature type="domain" description="HTH marR-type" evidence="4">
    <location>
        <begin position="18"/>
        <end position="150"/>
    </location>
</feature>
<dbReference type="GO" id="GO:0003700">
    <property type="term" value="F:DNA-binding transcription factor activity"/>
    <property type="evidence" value="ECO:0007669"/>
    <property type="project" value="InterPro"/>
</dbReference>
<dbReference type="InterPro" id="IPR036388">
    <property type="entry name" value="WH-like_DNA-bd_sf"/>
</dbReference>
<dbReference type="PANTHER" id="PTHR42756:SF1">
    <property type="entry name" value="TRANSCRIPTIONAL REPRESSOR OF EMRAB OPERON"/>
    <property type="match status" value="1"/>
</dbReference>
<comment type="caution">
    <text evidence="5">The sequence shown here is derived from an EMBL/GenBank/DDBJ whole genome shotgun (WGS) entry which is preliminary data.</text>
</comment>
<dbReference type="Pfam" id="PF12802">
    <property type="entry name" value="MarR_2"/>
    <property type="match status" value="1"/>
</dbReference>
<dbReference type="InterPro" id="IPR000835">
    <property type="entry name" value="HTH_MarR-typ"/>
</dbReference>
<evidence type="ECO:0000313" key="6">
    <source>
        <dbReference type="Proteomes" id="UP000315344"/>
    </source>
</evidence>
<organism evidence="5 6">
    <name type="scientific">Paracoccus denitrificans</name>
    <dbReference type="NCBI Taxonomy" id="266"/>
    <lineage>
        <taxon>Bacteria</taxon>
        <taxon>Pseudomonadati</taxon>
        <taxon>Pseudomonadota</taxon>
        <taxon>Alphaproteobacteria</taxon>
        <taxon>Rhodobacterales</taxon>
        <taxon>Paracoccaceae</taxon>
        <taxon>Paracoccus</taxon>
    </lineage>
</organism>
<dbReference type="SUPFAM" id="SSF46785">
    <property type="entry name" value="Winged helix' DNA-binding domain"/>
    <property type="match status" value="1"/>
</dbReference>
<sequence>MRSSKSADYERDRVSEFETMPAFLLNHIVHKYNHILQSRLRSVGVSPLQMRIILSLNAHGRLTVGELCNFAIAEQPTMSRALDSLEAQGLVRREMSESDSRLRLITLTDKGMSVHDDIRPVVMGMNEAMLAGQAGEQREDLIRQLGTMLVSLQRL</sequence>
<dbReference type="GO" id="GO:0003677">
    <property type="term" value="F:DNA binding"/>
    <property type="evidence" value="ECO:0007669"/>
    <property type="project" value="UniProtKB-KW"/>
</dbReference>
<dbReference type="Proteomes" id="UP000315344">
    <property type="component" value="Unassembled WGS sequence"/>
</dbReference>
<evidence type="ECO:0000256" key="3">
    <source>
        <dbReference type="ARBA" id="ARBA00023163"/>
    </source>
</evidence>
<dbReference type="SMART" id="SM00347">
    <property type="entry name" value="HTH_MARR"/>
    <property type="match status" value="1"/>
</dbReference>
<dbReference type="PANTHER" id="PTHR42756">
    <property type="entry name" value="TRANSCRIPTIONAL REGULATOR, MARR"/>
    <property type="match status" value="1"/>
</dbReference>
<gene>
    <name evidence="5" type="ORF">DI616_10070</name>
</gene>
<name>A0A533IAJ1_PARDE</name>
<dbReference type="AlphaFoldDB" id="A0A533IAJ1"/>
<dbReference type="PRINTS" id="PR00598">
    <property type="entry name" value="HTHMARR"/>
</dbReference>
<keyword evidence="2" id="KW-0238">DNA-binding</keyword>
<dbReference type="EMBL" id="VAFL01000006">
    <property type="protein sequence ID" value="TKW66822.1"/>
    <property type="molecule type" value="Genomic_DNA"/>
</dbReference>
<protein>
    <submittedName>
        <fullName evidence="5">MarR family transcriptional regulator</fullName>
    </submittedName>
</protein>
<evidence type="ECO:0000256" key="1">
    <source>
        <dbReference type="ARBA" id="ARBA00023015"/>
    </source>
</evidence>
<dbReference type="InterPro" id="IPR036390">
    <property type="entry name" value="WH_DNA-bd_sf"/>
</dbReference>
<evidence type="ECO:0000259" key="4">
    <source>
        <dbReference type="PROSITE" id="PS50995"/>
    </source>
</evidence>
<evidence type="ECO:0000256" key="2">
    <source>
        <dbReference type="ARBA" id="ARBA00023125"/>
    </source>
</evidence>
<reference evidence="5 6" key="1">
    <citation type="journal article" date="2017" name="Nat. Commun.">
        <title>In situ click chemistry generation of cyclooxygenase-2 inhibitors.</title>
        <authorList>
            <person name="Bhardwaj A."/>
            <person name="Kaur J."/>
            <person name="Wuest M."/>
            <person name="Wuest F."/>
        </authorList>
    </citation>
    <scope>NUCLEOTIDE SEQUENCE [LARGE SCALE GENOMIC DNA]</scope>
    <source>
        <strain evidence="5">S2_012_000_R3_94</strain>
    </source>
</reference>
<evidence type="ECO:0000313" key="5">
    <source>
        <dbReference type="EMBL" id="TKW66822.1"/>
    </source>
</evidence>
<keyword evidence="1" id="KW-0805">Transcription regulation</keyword>
<proteinExistence type="predicted"/>
<dbReference type="PROSITE" id="PS50995">
    <property type="entry name" value="HTH_MARR_2"/>
    <property type="match status" value="1"/>
</dbReference>
<keyword evidence="3" id="KW-0804">Transcription</keyword>